<evidence type="ECO:0000259" key="10">
    <source>
        <dbReference type="Pfam" id="PF12607"/>
    </source>
</evidence>
<evidence type="ECO:0000256" key="6">
    <source>
        <dbReference type="ARBA" id="ARBA00023136"/>
    </source>
</evidence>
<name>A0A0M6XS11_9RHOB</name>
<dbReference type="PANTHER" id="PTHR30347">
    <property type="entry name" value="POTASSIUM CHANNEL RELATED"/>
    <property type="match status" value="1"/>
</dbReference>
<dbReference type="PANTHER" id="PTHR30347:SF1">
    <property type="entry name" value="MECHANOSENSITIVE CHANNEL MSCK"/>
    <property type="match status" value="1"/>
</dbReference>
<feature type="transmembrane region" description="Helical" evidence="7">
    <location>
        <begin position="187"/>
        <end position="206"/>
    </location>
</feature>
<feature type="transmembrane region" description="Helical" evidence="7">
    <location>
        <begin position="453"/>
        <end position="478"/>
    </location>
</feature>
<dbReference type="SUPFAM" id="SSF50182">
    <property type="entry name" value="Sm-like ribonucleoproteins"/>
    <property type="match status" value="1"/>
</dbReference>
<feature type="transmembrane region" description="Helical" evidence="7">
    <location>
        <begin position="572"/>
        <end position="601"/>
    </location>
</feature>
<dbReference type="GO" id="GO:0008381">
    <property type="term" value="F:mechanosensitive monoatomic ion channel activity"/>
    <property type="evidence" value="ECO:0007669"/>
    <property type="project" value="UniProtKB-ARBA"/>
</dbReference>
<dbReference type="InterPro" id="IPR052702">
    <property type="entry name" value="MscS-like_channel"/>
</dbReference>
<feature type="transmembrane region" description="Helical" evidence="7">
    <location>
        <begin position="415"/>
        <end position="441"/>
    </location>
</feature>
<dbReference type="STRING" id="282197.SAMN04488517_10783"/>
<evidence type="ECO:0000259" key="9">
    <source>
        <dbReference type="Pfam" id="PF00924"/>
    </source>
</evidence>
<dbReference type="EMBL" id="CXPG01000017">
    <property type="protein sequence ID" value="CTQ32971.1"/>
    <property type="molecule type" value="Genomic_DNA"/>
</dbReference>
<evidence type="ECO:0000256" key="2">
    <source>
        <dbReference type="ARBA" id="ARBA00008017"/>
    </source>
</evidence>
<dbReference type="InterPro" id="IPR049278">
    <property type="entry name" value="MS_channel_C"/>
</dbReference>
<feature type="transmembrane region" description="Helical" evidence="7">
    <location>
        <begin position="388"/>
        <end position="409"/>
    </location>
</feature>
<feature type="domain" description="Mechanosensitive ion channel MscS" evidence="9">
    <location>
        <begin position="588"/>
        <end position="656"/>
    </location>
</feature>
<protein>
    <submittedName>
        <fullName evidence="12">Potassium efflux system KefA</fullName>
    </submittedName>
</protein>
<reference evidence="12 13" key="1">
    <citation type="submission" date="2015-07" db="EMBL/GenBank/DDBJ databases">
        <authorList>
            <person name="Noorani M."/>
        </authorList>
    </citation>
    <scope>NUCLEOTIDE SEQUENCE [LARGE SCALE GENOMIC DNA]</scope>
    <source>
        <strain evidence="12 13">CECT 5088</strain>
    </source>
</reference>
<accession>A0A0M6XS11</accession>
<dbReference type="SUPFAM" id="SSF82861">
    <property type="entry name" value="Mechanosensitive channel protein MscS (YggB), transmembrane region"/>
    <property type="match status" value="1"/>
</dbReference>
<dbReference type="Proteomes" id="UP000048908">
    <property type="component" value="Unassembled WGS sequence"/>
</dbReference>
<dbReference type="InterPro" id="IPR011066">
    <property type="entry name" value="MscS_channel_C_sf"/>
</dbReference>
<evidence type="ECO:0000256" key="8">
    <source>
        <dbReference type="SAM" id="SignalP"/>
    </source>
</evidence>
<dbReference type="Gene3D" id="3.30.70.100">
    <property type="match status" value="1"/>
</dbReference>
<dbReference type="SUPFAM" id="SSF82689">
    <property type="entry name" value="Mechanosensitive channel protein MscS (YggB), C-terminal domain"/>
    <property type="match status" value="1"/>
</dbReference>
<keyword evidence="5 7" id="KW-1133">Transmembrane helix</keyword>
<evidence type="ECO:0000256" key="5">
    <source>
        <dbReference type="ARBA" id="ARBA00022989"/>
    </source>
</evidence>
<dbReference type="InterPro" id="IPR011014">
    <property type="entry name" value="MscS_channel_TM-2"/>
</dbReference>
<dbReference type="OrthoDB" id="9799209at2"/>
<dbReference type="InterPro" id="IPR010920">
    <property type="entry name" value="LSM_dom_sf"/>
</dbReference>
<feature type="transmembrane region" description="Helical" evidence="7">
    <location>
        <begin position="271"/>
        <end position="291"/>
    </location>
</feature>
<dbReference type="RefSeq" id="WP_055682427.1">
    <property type="nucleotide sequence ID" value="NZ_CXPG01000017.1"/>
</dbReference>
<evidence type="ECO:0000313" key="13">
    <source>
        <dbReference type="Proteomes" id="UP000048908"/>
    </source>
</evidence>
<feature type="transmembrane region" description="Helical" evidence="7">
    <location>
        <begin position="227"/>
        <end position="251"/>
    </location>
</feature>
<gene>
    <name evidence="12" type="primary">kefA_2</name>
    <name evidence="12" type="ORF">JAN5088_01746</name>
</gene>
<keyword evidence="13" id="KW-1185">Reference proteome</keyword>
<feature type="transmembrane region" description="Helical" evidence="7">
    <location>
        <begin position="338"/>
        <end position="357"/>
    </location>
</feature>
<evidence type="ECO:0000256" key="1">
    <source>
        <dbReference type="ARBA" id="ARBA00004651"/>
    </source>
</evidence>
<feature type="transmembrane region" description="Helical" evidence="7">
    <location>
        <begin position="503"/>
        <end position="522"/>
    </location>
</feature>
<evidence type="ECO:0000313" key="12">
    <source>
        <dbReference type="EMBL" id="CTQ32971.1"/>
    </source>
</evidence>
<dbReference type="Pfam" id="PF00924">
    <property type="entry name" value="MS_channel_2nd"/>
    <property type="match status" value="1"/>
</dbReference>
<dbReference type="GO" id="GO:0005886">
    <property type="term" value="C:plasma membrane"/>
    <property type="evidence" value="ECO:0007669"/>
    <property type="project" value="UniProtKB-SubCell"/>
</dbReference>
<feature type="domain" description="DUF3772" evidence="10">
    <location>
        <begin position="115"/>
        <end position="171"/>
    </location>
</feature>
<dbReference type="InterPro" id="IPR006685">
    <property type="entry name" value="MscS_channel_2nd"/>
</dbReference>
<feature type="signal peptide" evidence="8">
    <location>
        <begin position="1"/>
        <end position="21"/>
    </location>
</feature>
<dbReference type="AlphaFoldDB" id="A0A0M6XS11"/>
<proteinExistence type="inferred from homology"/>
<dbReference type="InterPro" id="IPR023408">
    <property type="entry name" value="MscS_beta-dom_sf"/>
</dbReference>
<feature type="transmembrane region" description="Helical" evidence="7">
    <location>
        <begin position="543"/>
        <end position="566"/>
    </location>
</feature>
<dbReference type="Gene3D" id="2.30.30.60">
    <property type="match status" value="1"/>
</dbReference>
<evidence type="ECO:0000259" key="11">
    <source>
        <dbReference type="Pfam" id="PF21082"/>
    </source>
</evidence>
<comment type="similarity">
    <text evidence="2">Belongs to the MscS (TC 1.A.23) family.</text>
</comment>
<keyword evidence="4 7" id="KW-0812">Transmembrane</keyword>
<keyword evidence="8" id="KW-0732">Signal</keyword>
<evidence type="ECO:0000256" key="3">
    <source>
        <dbReference type="ARBA" id="ARBA00022475"/>
    </source>
</evidence>
<dbReference type="Pfam" id="PF12607">
    <property type="entry name" value="DUF3772"/>
    <property type="match status" value="1"/>
</dbReference>
<evidence type="ECO:0000256" key="7">
    <source>
        <dbReference type="SAM" id="Phobius"/>
    </source>
</evidence>
<comment type="subcellular location">
    <subcellularLocation>
        <location evidence="1">Cell membrane</location>
        <topology evidence="1">Multi-pass membrane protein</topology>
    </subcellularLocation>
</comment>
<evidence type="ECO:0000256" key="4">
    <source>
        <dbReference type="ARBA" id="ARBA00022692"/>
    </source>
</evidence>
<keyword evidence="3" id="KW-1003">Cell membrane</keyword>
<dbReference type="InterPro" id="IPR022249">
    <property type="entry name" value="DUF3772"/>
</dbReference>
<keyword evidence="6 7" id="KW-0472">Membrane</keyword>
<feature type="transmembrane region" description="Helical" evidence="7">
    <location>
        <begin position="312"/>
        <end position="332"/>
    </location>
</feature>
<feature type="chain" id="PRO_5005807376" evidence="8">
    <location>
        <begin position="22"/>
        <end position="770"/>
    </location>
</feature>
<organism evidence="12 13">
    <name type="scientific">Jannaschia rubra</name>
    <dbReference type="NCBI Taxonomy" id="282197"/>
    <lineage>
        <taxon>Bacteria</taxon>
        <taxon>Pseudomonadati</taxon>
        <taxon>Pseudomonadota</taxon>
        <taxon>Alphaproteobacteria</taxon>
        <taxon>Rhodobacterales</taxon>
        <taxon>Roseobacteraceae</taxon>
        <taxon>Jannaschia</taxon>
    </lineage>
</organism>
<dbReference type="Pfam" id="PF21082">
    <property type="entry name" value="MS_channel_3rd"/>
    <property type="match status" value="1"/>
</dbReference>
<sequence length="770" mass="82647">MRFFLAVFLTLWLVLPGVAQGVDPDWKALSERTESVLESGDASAGALTALRGELADWRARFQEAQTANAARIETLTAQIEAIGPPPEEGETEPPGIGIQRSELNRRLEELRAPVREAQASFTAADGLISEVDRLLEANRAAQLLSKAPAPVNPVNWPPTVAAIASWLKAFGQELYAPFATPTARAVWQARGGELGLLVLVAILLLWRSGVWLGKLRDRVALHEADSAVARVILLTISVVRLILPVAGLFAVVRILQLMGAEGLRVDAATTLLPLMGFTILMARWLSLQALPMRETAQAFLPVSPARRPAARFYALMLGILLAGAMAVEVITQTANDPVVSNAVAHLVLLVIAGINLFRMGKLFLSEGEAARADDDDGGGGFWAQVLRLIGRGLILVGVLSPLVAAVGYVNLANAALWPAALSLALIMFIGILQGFAFDLYAAAMRRPDTGRDALLPTLVGFVLALLSLPLFALIWGVLPSTLREWWTKFQLGFDFGESRISPGSFLTLALVFLVGYLMVRLLKGVLRTSVLPKTKLDTGGTNAILSGTGYIGITIAILMAVTAAGIDLSGLAIVAGALSVGVGFGLQTIVQNFVSGIILLIERPIKLGDWVVVQASGVEGFVREISVRSTRIETFDRQDMIVPNADLISGVVTNYTLNNASGRVVLTLGVAYGSDTERVERILQEVAEEHPMVILNPPPLVTFDGFGTNGLDFTVRVVLRDILFKVVVASELNHAIAKRFKAEGLEHPLPRRDVLLRNPEALQPEGPPST</sequence>
<dbReference type="Gene3D" id="1.10.287.1260">
    <property type="match status" value="1"/>
</dbReference>
<feature type="domain" description="Mechanosensitive ion channel MscS C-terminal" evidence="11">
    <location>
        <begin position="664"/>
        <end position="746"/>
    </location>
</feature>